<dbReference type="EMBL" id="MUYV01000002">
    <property type="protein sequence ID" value="OOS26161.1"/>
    <property type="molecule type" value="Genomic_DNA"/>
</dbReference>
<dbReference type="Proteomes" id="UP000190683">
    <property type="component" value="Unassembled WGS sequence"/>
</dbReference>
<evidence type="ECO:0008006" key="3">
    <source>
        <dbReference type="Google" id="ProtNLM"/>
    </source>
</evidence>
<evidence type="ECO:0000313" key="1">
    <source>
        <dbReference type="EMBL" id="OOS26161.1"/>
    </source>
</evidence>
<dbReference type="STRING" id="573983.B0681_03215"/>
<comment type="caution">
    <text evidence="1">The sequence shown here is derived from an EMBL/GenBank/DDBJ whole genome shotgun (WGS) entry which is preliminary data.</text>
</comment>
<reference evidence="1 2" key="1">
    <citation type="submission" date="2017-02" db="EMBL/GenBank/DDBJ databases">
        <title>Draft genome sequence of Moraxella porci CCUG 54912T type strain.</title>
        <authorList>
            <person name="Salva-Serra F."/>
            <person name="Engstrom-Jakobsson H."/>
            <person name="Thorell K."/>
            <person name="Jaen-Luchoro D."/>
            <person name="Gonzales-Siles L."/>
            <person name="Karlsson R."/>
            <person name="Yazdan S."/>
            <person name="Boulund F."/>
            <person name="Johnning A."/>
            <person name="Engstrand L."/>
            <person name="Kristiansson E."/>
            <person name="Moore E."/>
        </authorList>
    </citation>
    <scope>NUCLEOTIDE SEQUENCE [LARGE SCALE GENOMIC DNA]</scope>
    <source>
        <strain evidence="1 2">CCUG 54912</strain>
    </source>
</reference>
<gene>
    <name evidence="1" type="ORF">B0681_03215</name>
</gene>
<accession>A0A1T0CVJ4</accession>
<name>A0A1T0CVJ4_9GAMM</name>
<proteinExistence type="predicted"/>
<protein>
    <recommendedName>
        <fullName evidence="3">DUF3025 domain-containing protein</fullName>
    </recommendedName>
</protein>
<dbReference type="InterPro" id="IPR021390">
    <property type="entry name" value="DUF3025"/>
</dbReference>
<sequence length="287" mass="32672">MASISFIDAFATIDKSRPWLTPLLAMHQAYQTDGKVPLATWLNEYFKENNLSLTSHTGRSLRFTDQSDLPHGVAYERYIGETGNIPTRDNLHDWFGACIWATYPKCKAMLNHHHLKHLDDDNSSNGRNRVRDAITVFDENGIILAVSDDAIGANIAERLCQFDWTGSLVAPRQFWHQPNTDEQADVHAQAFIFGHALLEQLIHPRKNLCGHTLIIPVGGSFFEMSFAERLSILDELVAQKLNHWLSNPTATPRDLQPLPVLGVPYFWDGQDDDFYQDKSVFRDGRRQ</sequence>
<dbReference type="AlphaFoldDB" id="A0A1T0CVJ4"/>
<dbReference type="Pfam" id="PF11227">
    <property type="entry name" value="DUF3025"/>
    <property type="match status" value="1"/>
</dbReference>
<organism evidence="1 2">
    <name type="scientific">Moraxella porci DSM 25326</name>
    <dbReference type="NCBI Taxonomy" id="573983"/>
    <lineage>
        <taxon>Bacteria</taxon>
        <taxon>Pseudomonadati</taxon>
        <taxon>Pseudomonadota</taxon>
        <taxon>Gammaproteobacteria</taxon>
        <taxon>Moraxellales</taxon>
        <taxon>Moraxellaceae</taxon>
        <taxon>Moraxella</taxon>
    </lineage>
</organism>
<evidence type="ECO:0000313" key="2">
    <source>
        <dbReference type="Proteomes" id="UP000190683"/>
    </source>
</evidence>
<keyword evidence="2" id="KW-1185">Reference proteome</keyword>
<dbReference type="RefSeq" id="WP_078317310.1">
    <property type="nucleotide sequence ID" value="NZ_MUYV01000002.1"/>
</dbReference>